<proteinExistence type="predicted"/>
<reference evidence="1 2" key="1">
    <citation type="journal article" date="2022" name="DNA Res.">
        <title>Chromosomal-level genome assembly of the orchid tree Bauhinia variegata (Leguminosae; Cercidoideae) supports the allotetraploid origin hypothesis of Bauhinia.</title>
        <authorList>
            <person name="Zhong Y."/>
            <person name="Chen Y."/>
            <person name="Zheng D."/>
            <person name="Pang J."/>
            <person name="Liu Y."/>
            <person name="Luo S."/>
            <person name="Meng S."/>
            <person name="Qian L."/>
            <person name="Wei D."/>
            <person name="Dai S."/>
            <person name="Zhou R."/>
        </authorList>
    </citation>
    <scope>NUCLEOTIDE SEQUENCE [LARGE SCALE GENOMIC DNA]</scope>
    <source>
        <strain evidence="1">BV-YZ2020</strain>
    </source>
</reference>
<comment type="caution">
    <text evidence="1">The sequence shown here is derived from an EMBL/GenBank/DDBJ whole genome shotgun (WGS) entry which is preliminary data.</text>
</comment>
<sequence>MDPWRMKKIESMKRYKRHEALDNLYFYLLTAFACSLFCCVTICLPYLLSVLRMVVFVCIPGLISMLMSSKLLFILGNLIIVVLIVDSRIFSSNSSLLTGDVYYDEYMKSRQAQRPARKMELEHGAEDDATQDLEENVEPCDSESEELNRRADDYIARVNRQRRLEVQLSLVQCGSY</sequence>
<protein>
    <submittedName>
        <fullName evidence="1">Uncharacterized protein</fullName>
    </submittedName>
</protein>
<dbReference type="EMBL" id="CM039430">
    <property type="protein sequence ID" value="KAI4343589.1"/>
    <property type="molecule type" value="Genomic_DNA"/>
</dbReference>
<gene>
    <name evidence="1" type="ORF">L6164_010923</name>
</gene>
<name>A0ACB9P459_BAUVA</name>
<dbReference type="Proteomes" id="UP000828941">
    <property type="component" value="Chromosome 5"/>
</dbReference>
<keyword evidence="2" id="KW-1185">Reference proteome</keyword>
<organism evidence="1 2">
    <name type="scientific">Bauhinia variegata</name>
    <name type="common">Purple orchid tree</name>
    <name type="synonym">Phanera variegata</name>
    <dbReference type="NCBI Taxonomy" id="167791"/>
    <lineage>
        <taxon>Eukaryota</taxon>
        <taxon>Viridiplantae</taxon>
        <taxon>Streptophyta</taxon>
        <taxon>Embryophyta</taxon>
        <taxon>Tracheophyta</taxon>
        <taxon>Spermatophyta</taxon>
        <taxon>Magnoliopsida</taxon>
        <taxon>eudicotyledons</taxon>
        <taxon>Gunneridae</taxon>
        <taxon>Pentapetalae</taxon>
        <taxon>rosids</taxon>
        <taxon>fabids</taxon>
        <taxon>Fabales</taxon>
        <taxon>Fabaceae</taxon>
        <taxon>Cercidoideae</taxon>
        <taxon>Cercideae</taxon>
        <taxon>Bauhiniinae</taxon>
        <taxon>Bauhinia</taxon>
    </lineage>
</organism>
<accession>A0ACB9P459</accession>
<evidence type="ECO:0000313" key="2">
    <source>
        <dbReference type="Proteomes" id="UP000828941"/>
    </source>
</evidence>
<evidence type="ECO:0000313" key="1">
    <source>
        <dbReference type="EMBL" id="KAI4343589.1"/>
    </source>
</evidence>